<keyword evidence="1" id="KW-0326">Glycosidase</keyword>
<dbReference type="SUPFAM" id="SSF51445">
    <property type="entry name" value="(Trans)glycosidases"/>
    <property type="match status" value="1"/>
</dbReference>
<keyword evidence="3" id="KW-1185">Reference proteome</keyword>
<dbReference type="Gene3D" id="3.20.20.80">
    <property type="entry name" value="Glycosidases"/>
    <property type="match status" value="1"/>
</dbReference>
<proteinExistence type="predicted"/>
<dbReference type="InterPro" id="IPR017853">
    <property type="entry name" value="GH"/>
</dbReference>
<protein>
    <submittedName>
        <fullName evidence="2">Uncharacterized protein</fullName>
    </submittedName>
</protein>
<dbReference type="AlphaFoldDB" id="A0A3P6RPZ1"/>
<dbReference type="GO" id="GO:0006516">
    <property type="term" value="P:glycoprotein catabolic process"/>
    <property type="evidence" value="ECO:0007669"/>
    <property type="project" value="TreeGrafter"/>
</dbReference>
<evidence type="ECO:0000313" key="3">
    <source>
        <dbReference type="Proteomes" id="UP000271889"/>
    </source>
</evidence>
<accession>A0A3P6RPZ1</accession>
<dbReference type="EMBL" id="UYRV01011415">
    <property type="protein sequence ID" value="VDK58113.1"/>
    <property type="molecule type" value="Genomic_DNA"/>
</dbReference>
<name>A0A3P6RPZ1_CYLGO</name>
<sequence length="62" mass="7244">MNALRVWGGGVYETEEFYEIADEKGLLIWQDLMFACALYPTDPKFLDSVRTELEQQVCIQLR</sequence>
<organism evidence="2 3">
    <name type="scientific">Cylicostephanus goldi</name>
    <name type="common">Nematode worm</name>
    <dbReference type="NCBI Taxonomy" id="71465"/>
    <lineage>
        <taxon>Eukaryota</taxon>
        <taxon>Metazoa</taxon>
        <taxon>Ecdysozoa</taxon>
        <taxon>Nematoda</taxon>
        <taxon>Chromadorea</taxon>
        <taxon>Rhabditida</taxon>
        <taxon>Rhabditina</taxon>
        <taxon>Rhabditomorpha</taxon>
        <taxon>Strongyloidea</taxon>
        <taxon>Strongylidae</taxon>
        <taxon>Cylicostephanus</taxon>
    </lineage>
</organism>
<dbReference type="InterPro" id="IPR050887">
    <property type="entry name" value="Beta-mannosidase_GH2"/>
</dbReference>
<dbReference type="GO" id="GO:0004567">
    <property type="term" value="F:beta-mannosidase activity"/>
    <property type="evidence" value="ECO:0007669"/>
    <property type="project" value="TreeGrafter"/>
</dbReference>
<dbReference type="PANTHER" id="PTHR43730:SF1">
    <property type="entry name" value="BETA-MANNOSIDASE"/>
    <property type="match status" value="1"/>
</dbReference>
<keyword evidence="1" id="KW-0378">Hydrolase</keyword>
<gene>
    <name evidence="2" type="ORF">CGOC_LOCUS4220</name>
</gene>
<dbReference type="OrthoDB" id="2866996at2759"/>
<dbReference type="PANTHER" id="PTHR43730">
    <property type="entry name" value="BETA-MANNOSIDASE"/>
    <property type="match status" value="1"/>
</dbReference>
<evidence type="ECO:0000256" key="1">
    <source>
        <dbReference type="ARBA" id="ARBA00023295"/>
    </source>
</evidence>
<evidence type="ECO:0000313" key="2">
    <source>
        <dbReference type="EMBL" id="VDK58113.1"/>
    </source>
</evidence>
<dbReference type="Proteomes" id="UP000271889">
    <property type="component" value="Unassembled WGS sequence"/>
</dbReference>
<reference evidence="2 3" key="1">
    <citation type="submission" date="2018-11" db="EMBL/GenBank/DDBJ databases">
        <authorList>
            <consortium name="Pathogen Informatics"/>
        </authorList>
    </citation>
    <scope>NUCLEOTIDE SEQUENCE [LARGE SCALE GENOMIC DNA]</scope>
</reference>